<feature type="domain" description="GH10" evidence="22">
    <location>
        <begin position="425"/>
        <end position="757"/>
    </location>
</feature>
<evidence type="ECO:0000256" key="17">
    <source>
        <dbReference type="SAM" id="MobiDB-lite"/>
    </source>
</evidence>
<accession>A0A317L2S5</accession>
<dbReference type="Pfam" id="PF00331">
    <property type="entry name" value="Glyco_hydro_10"/>
    <property type="match status" value="1"/>
</dbReference>
<dbReference type="AlphaFoldDB" id="A0A317L2S5"/>
<evidence type="ECO:0000256" key="5">
    <source>
        <dbReference type="ARBA" id="ARBA00022512"/>
    </source>
</evidence>
<feature type="region of interest" description="Disordered" evidence="17">
    <location>
        <begin position="957"/>
        <end position="994"/>
    </location>
</feature>
<proteinExistence type="inferred from homology"/>
<keyword evidence="14 16" id="KW-0624">Polysaccharide degradation</keyword>
<evidence type="ECO:0000313" key="23">
    <source>
        <dbReference type="EMBL" id="PWU69813.1"/>
    </source>
</evidence>
<dbReference type="CDD" id="cd10918">
    <property type="entry name" value="CE4_NodB_like_5s_6s"/>
    <property type="match status" value="1"/>
</dbReference>
<feature type="active site" description="Nucleophile" evidence="15">
    <location>
        <position position="681"/>
    </location>
</feature>
<feature type="signal peptide" evidence="19">
    <location>
        <begin position="1"/>
        <end position="30"/>
    </location>
</feature>
<dbReference type="Gene3D" id="2.60.40.1190">
    <property type="match status" value="1"/>
</dbReference>
<dbReference type="SUPFAM" id="SSF51445">
    <property type="entry name" value="(Trans)glycosidases"/>
    <property type="match status" value="1"/>
</dbReference>
<keyword evidence="6" id="KW-0964">Secreted</keyword>
<keyword evidence="8 19" id="KW-0732">Signal</keyword>
<evidence type="ECO:0000256" key="2">
    <source>
        <dbReference type="ARBA" id="ARBA00004168"/>
    </source>
</evidence>
<evidence type="ECO:0000256" key="6">
    <source>
        <dbReference type="ARBA" id="ARBA00022525"/>
    </source>
</evidence>
<evidence type="ECO:0000259" key="22">
    <source>
        <dbReference type="PROSITE" id="PS51760"/>
    </source>
</evidence>
<evidence type="ECO:0000256" key="7">
    <source>
        <dbReference type="ARBA" id="ARBA00022651"/>
    </source>
</evidence>
<comment type="catalytic activity">
    <reaction evidence="1 16">
        <text>Endohydrolysis of (1-&gt;4)-beta-D-xylosidic linkages in xylans.</text>
        <dbReference type="EC" id="3.2.1.8"/>
    </reaction>
</comment>
<dbReference type="InterPro" id="IPR017853">
    <property type="entry name" value="GH"/>
</dbReference>
<feature type="transmembrane region" description="Helical" evidence="18">
    <location>
        <begin position="1183"/>
        <end position="1202"/>
    </location>
</feature>
<dbReference type="GO" id="GO:0030246">
    <property type="term" value="F:carbohydrate binding"/>
    <property type="evidence" value="ECO:0007669"/>
    <property type="project" value="InterPro"/>
</dbReference>
<dbReference type="Pfam" id="PF06452">
    <property type="entry name" value="CBM9_1"/>
    <property type="match status" value="1"/>
</dbReference>
<evidence type="ECO:0000259" key="21">
    <source>
        <dbReference type="PROSITE" id="PS51677"/>
    </source>
</evidence>
<dbReference type="PROSITE" id="PS51760">
    <property type="entry name" value="GH10_2"/>
    <property type="match status" value="1"/>
</dbReference>
<organism evidence="23 24">
    <name type="scientific">Gracilibacillus dipsosauri</name>
    <dbReference type="NCBI Taxonomy" id="178340"/>
    <lineage>
        <taxon>Bacteria</taxon>
        <taxon>Bacillati</taxon>
        <taxon>Bacillota</taxon>
        <taxon>Bacilli</taxon>
        <taxon>Bacillales</taxon>
        <taxon>Bacillaceae</taxon>
        <taxon>Gracilibacillus</taxon>
    </lineage>
</organism>
<dbReference type="UniPathway" id="UPA00114"/>
<dbReference type="Proteomes" id="UP000245624">
    <property type="component" value="Unassembled WGS sequence"/>
</dbReference>
<feature type="compositionally biased region" description="Basic and acidic residues" evidence="17">
    <location>
        <begin position="971"/>
        <end position="985"/>
    </location>
</feature>
<evidence type="ECO:0000256" key="1">
    <source>
        <dbReference type="ARBA" id="ARBA00000681"/>
    </source>
</evidence>
<dbReference type="InterPro" id="IPR044846">
    <property type="entry name" value="GH10"/>
</dbReference>
<dbReference type="PANTHER" id="PTHR31490:SF90">
    <property type="entry name" value="ENDO-1,4-BETA-XYLANASE A"/>
    <property type="match status" value="1"/>
</dbReference>
<dbReference type="SUPFAM" id="SSF49344">
    <property type="entry name" value="CBD9-like"/>
    <property type="match status" value="1"/>
</dbReference>
<dbReference type="SUPFAM" id="SSF49785">
    <property type="entry name" value="Galactose-binding domain-like"/>
    <property type="match status" value="1"/>
</dbReference>
<dbReference type="InterPro" id="IPR003305">
    <property type="entry name" value="CenC_carb-bd"/>
</dbReference>
<keyword evidence="12 16" id="KW-0119">Carbohydrate metabolism</keyword>
<feature type="compositionally biased region" description="Acidic residues" evidence="17">
    <location>
        <begin position="960"/>
        <end position="970"/>
    </location>
</feature>
<evidence type="ECO:0000256" key="10">
    <source>
        <dbReference type="ARBA" id="ARBA00022801"/>
    </source>
</evidence>
<evidence type="ECO:0000256" key="15">
    <source>
        <dbReference type="PROSITE-ProRule" id="PRU10061"/>
    </source>
</evidence>
<dbReference type="SUPFAM" id="SSF88713">
    <property type="entry name" value="Glycoside hydrolase/deacetylase"/>
    <property type="match status" value="1"/>
</dbReference>
<dbReference type="PROSITE" id="PS00591">
    <property type="entry name" value="GH10_1"/>
    <property type="match status" value="1"/>
</dbReference>
<evidence type="ECO:0000256" key="12">
    <source>
        <dbReference type="ARBA" id="ARBA00023277"/>
    </source>
</evidence>
<keyword evidence="5" id="KW-0134">Cell wall</keyword>
<dbReference type="InterPro" id="IPR011330">
    <property type="entry name" value="Glyco_hydro/deAcase_b/a-brl"/>
</dbReference>
<evidence type="ECO:0000256" key="18">
    <source>
        <dbReference type="SAM" id="Phobius"/>
    </source>
</evidence>
<dbReference type="PRINTS" id="PR00134">
    <property type="entry name" value="GLHYDRLASE10"/>
</dbReference>
<evidence type="ECO:0000256" key="14">
    <source>
        <dbReference type="ARBA" id="ARBA00023326"/>
    </source>
</evidence>
<feature type="domain" description="NodB homology" evidence="21">
    <location>
        <begin position="93"/>
        <end position="224"/>
    </location>
</feature>
<evidence type="ECO:0000259" key="20">
    <source>
        <dbReference type="PROSITE" id="PS50847"/>
    </source>
</evidence>
<dbReference type="EC" id="3.2.1.8" evidence="16"/>
<gene>
    <name evidence="23" type="ORF">DLJ74_02455</name>
</gene>
<keyword evidence="13 16" id="KW-0326">Glycosidase</keyword>
<dbReference type="GO" id="GO:0031176">
    <property type="term" value="F:endo-1,4-beta-xylanase activity"/>
    <property type="evidence" value="ECO:0007669"/>
    <property type="project" value="UniProtKB-EC"/>
</dbReference>
<comment type="caution">
    <text evidence="23">The sequence shown here is derived from an EMBL/GenBank/DDBJ whole genome shotgun (WGS) entry which is preliminary data.</text>
</comment>
<keyword evidence="9" id="KW-0677">Repeat</keyword>
<dbReference type="GO" id="GO:0045493">
    <property type="term" value="P:xylan catabolic process"/>
    <property type="evidence" value="ECO:0007669"/>
    <property type="project" value="UniProtKB-UniPathway"/>
</dbReference>
<keyword evidence="18" id="KW-0472">Membrane</keyword>
<dbReference type="InterPro" id="IPR031158">
    <property type="entry name" value="GH10_AS"/>
</dbReference>
<comment type="subcellular location">
    <subcellularLocation>
        <location evidence="2">Secreted</location>
        <location evidence="2">Cell wall</location>
        <topology evidence="2">Peptidoglycan-anchor</topology>
    </subcellularLocation>
</comment>
<dbReference type="GO" id="GO:0016810">
    <property type="term" value="F:hydrolase activity, acting on carbon-nitrogen (but not peptide) bonds"/>
    <property type="evidence" value="ECO:0007669"/>
    <property type="project" value="InterPro"/>
</dbReference>
<evidence type="ECO:0000256" key="8">
    <source>
        <dbReference type="ARBA" id="ARBA00022729"/>
    </source>
</evidence>
<evidence type="ECO:0000256" key="19">
    <source>
        <dbReference type="SAM" id="SignalP"/>
    </source>
</evidence>
<comment type="similarity">
    <text evidence="4 16">Belongs to the glycosyl hydrolase 10 (cellulase F) family.</text>
</comment>
<dbReference type="InterPro" id="IPR002509">
    <property type="entry name" value="NODB_dom"/>
</dbReference>
<keyword evidence="18" id="KW-1133">Transmembrane helix</keyword>
<dbReference type="InterPro" id="IPR010502">
    <property type="entry name" value="Carb-bd_dom_fam9"/>
</dbReference>
<dbReference type="PROSITE" id="PS51677">
    <property type="entry name" value="NODB"/>
    <property type="match status" value="1"/>
</dbReference>
<name>A0A317L2S5_9BACI</name>
<dbReference type="CDD" id="cd00005">
    <property type="entry name" value="CBM9_like_1"/>
    <property type="match status" value="1"/>
</dbReference>
<evidence type="ECO:0000256" key="9">
    <source>
        <dbReference type="ARBA" id="ARBA00022737"/>
    </source>
</evidence>
<feature type="chain" id="PRO_5016407928" description="Beta-xylanase" evidence="19">
    <location>
        <begin position="31"/>
        <end position="1210"/>
    </location>
</feature>
<dbReference type="OrthoDB" id="9809277at2"/>
<dbReference type="PROSITE" id="PS50847">
    <property type="entry name" value="GRAM_POS_ANCHORING"/>
    <property type="match status" value="1"/>
</dbReference>
<keyword evidence="7" id="KW-0858">Xylan degradation</keyword>
<dbReference type="PANTHER" id="PTHR31490">
    <property type="entry name" value="GLYCOSYL HYDROLASE"/>
    <property type="match status" value="1"/>
</dbReference>
<dbReference type="InterPro" id="IPR019931">
    <property type="entry name" value="LPXTG_anchor"/>
</dbReference>
<dbReference type="InterPro" id="IPR008979">
    <property type="entry name" value="Galactose-bd-like_sf"/>
</dbReference>
<feature type="domain" description="Gram-positive cocci surface proteins LPxTG" evidence="20">
    <location>
        <begin position="1175"/>
        <end position="1210"/>
    </location>
</feature>
<dbReference type="Gene3D" id="2.60.120.260">
    <property type="entry name" value="Galactose-binding domain-like"/>
    <property type="match status" value="1"/>
</dbReference>
<reference evidence="23 24" key="1">
    <citation type="submission" date="2018-05" db="EMBL/GenBank/DDBJ databases">
        <title>Genomic analysis of Gracilibacillus dipsosauri DD1 reveals novel features of a salt-tolerant amylase.</title>
        <authorList>
            <person name="Deutch C.E."/>
            <person name="Yang S."/>
        </authorList>
    </citation>
    <scope>NUCLEOTIDE SEQUENCE [LARGE SCALE GENOMIC DNA]</scope>
    <source>
        <strain evidence="23 24">DD1</strain>
    </source>
</reference>
<dbReference type="RefSeq" id="WP_109983213.1">
    <property type="nucleotide sequence ID" value="NZ_QGTD01000004.1"/>
</dbReference>
<keyword evidence="18" id="KW-0812">Transmembrane</keyword>
<dbReference type="NCBIfam" id="TIGR01167">
    <property type="entry name" value="LPXTG_anchor"/>
    <property type="match status" value="1"/>
</dbReference>
<protein>
    <recommendedName>
        <fullName evidence="16">Beta-xylanase</fullName>
        <ecNumber evidence="16">3.2.1.8</ecNumber>
    </recommendedName>
</protein>
<dbReference type="EMBL" id="QGTD01000004">
    <property type="protein sequence ID" value="PWU69813.1"/>
    <property type="molecule type" value="Genomic_DNA"/>
</dbReference>
<evidence type="ECO:0000256" key="4">
    <source>
        <dbReference type="ARBA" id="ARBA00007495"/>
    </source>
</evidence>
<dbReference type="Gene3D" id="3.20.20.370">
    <property type="entry name" value="Glycoside hydrolase/deacetylase"/>
    <property type="match status" value="1"/>
</dbReference>
<evidence type="ECO:0000256" key="16">
    <source>
        <dbReference type="RuleBase" id="RU361174"/>
    </source>
</evidence>
<evidence type="ECO:0000313" key="24">
    <source>
        <dbReference type="Proteomes" id="UP000245624"/>
    </source>
</evidence>
<dbReference type="Pfam" id="PF02018">
    <property type="entry name" value="CBM_4_9"/>
    <property type="match status" value="1"/>
</dbReference>
<keyword evidence="24" id="KW-1185">Reference proteome</keyword>
<sequence length="1210" mass="136351">MSKNFKKMTSLLLISLLVLPAGWMPSTIHAQEKEDIPVLLYHRIVENPTIEWTDTSLEKFKETMAYLHQNGYNTLSSEQYVRIMNGEEEAPEKPILLTFDDATPDFVTNALPILKQYNMQAVLFVVSDWIDGDYSMSKDQLESLVNEESISLENHSKTHDQEYVWHQEIAIEQASAEIAAANQYLKSITNKDPVLMAYPYGTYNGEAEAANKENGIKYAFKVGYPDGSPYAMGRHYVLMDTTLEEIAQWIGGPAPEEKPEEQEPPVQQFSTIDYEDQSMEGIEGRSGTEVLAVTDEANHTEGGSFALKVEERTETWHGPALRVDPYIDTGEEYNISVWVKLLSEESTELQLSTQVGQGDNASYHNLDGKTITTEDGWVQLQGSYRYNSTGDGYLTIYVESTSSTASFYMDDITFEPANSGGTDIEKDLPSIKDVYKDDFLIGNAISTAELEGSRLELLKKHHQLVTAENAMKPAYAYNEQRKFDFTAEDELVDKALEEGFQIHGHVLVWHQQSEEWLHSDENGQPLSREEALNNLRKHVQTTVEHFGPNVISWDVVNEAMNDNPPNPSDWKASLRQSGWYKAIGPDYIEQAFRAAKEVIEENDWNIPLYYNDYNDDNQNKAEAIYQMVKEINENYGAENNGELLIDGIGMQAHYNLNTNPENVRRSLEKFISLGVEVGVTELDITAGTNNELTEGQANAQGYLYAQLFKLYKEHKEHISRVTFWGLNDATSWRAEQSPLLFDKNLQAKPAYYAVIDPEKFLAEHEPEEKEANQGTAAFGAPKIDGTVDDSWSNAAELQVNRYQMAWQGANGTAKALWDKENLYVLVEVKDSALDKTSENAWEQDSIEVFVDENNGKTSYYEVDDGQYRVNFDNEASFNPGSIAEGVKSATNQTHDGYIVEVKIPFKTITPVNETKIGFDVQINDGNEGARQSIATWNDTTGTSYQDTSVFGELTLKGVETPEEPDIEKPDDEPTPKNPGQEKPELEPNVITKPKVEDNQATVNDAIFDQLAYNGELIIDLSEHSSSIAIFLTEEQVKLLKQLHALIMIKKKDVTLQIPASIFTNGNQAVDIILQKLEQIEDALSAVYDFNIIQGDKEISEFDSNIIVSFVVNKAVAEHSNSLKIFYLNPQLEKWEVVGGEYKNGNVTAKIDHFSTFTVFEEDMETMVDAKEEKELPDTSTSTFNFLLGGLILLLIGASTFLFKRKRKREI</sequence>
<evidence type="ECO:0000256" key="3">
    <source>
        <dbReference type="ARBA" id="ARBA00004851"/>
    </source>
</evidence>
<keyword evidence="11" id="KW-0572">Peptidoglycan-anchor</keyword>
<dbReference type="Pfam" id="PF00746">
    <property type="entry name" value="Gram_pos_anchor"/>
    <property type="match status" value="1"/>
</dbReference>
<dbReference type="Gene3D" id="3.20.20.80">
    <property type="entry name" value="Glycosidases"/>
    <property type="match status" value="1"/>
</dbReference>
<keyword evidence="10 16" id="KW-0378">Hydrolase</keyword>
<comment type="pathway">
    <text evidence="3">Glycan degradation; xylan degradation.</text>
</comment>
<dbReference type="InterPro" id="IPR001000">
    <property type="entry name" value="GH10_dom"/>
</dbReference>
<evidence type="ECO:0000256" key="11">
    <source>
        <dbReference type="ARBA" id="ARBA00023088"/>
    </source>
</evidence>
<dbReference type="SMART" id="SM00633">
    <property type="entry name" value="Glyco_10"/>
    <property type="match status" value="1"/>
</dbReference>
<dbReference type="Pfam" id="PF01522">
    <property type="entry name" value="Polysacc_deac_1"/>
    <property type="match status" value="1"/>
</dbReference>
<evidence type="ECO:0000256" key="13">
    <source>
        <dbReference type="ARBA" id="ARBA00023295"/>
    </source>
</evidence>